<gene>
    <name evidence="2" type="ORF">P5G50_15230</name>
</gene>
<dbReference type="PROSITE" id="PS51459">
    <property type="entry name" value="FIDO"/>
    <property type="match status" value="1"/>
</dbReference>
<reference evidence="2" key="1">
    <citation type="submission" date="2023-06" db="EMBL/GenBank/DDBJ databases">
        <title>MT1 and MT2 Draft Genomes of Novel Species.</title>
        <authorList>
            <person name="Venkateswaran K."/>
        </authorList>
    </citation>
    <scope>NUCLEOTIDE SEQUENCE</scope>
    <source>
        <strain evidence="2">F6_8S_P_1B</strain>
    </source>
</reference>
<dbReference type="PANTHER" id="PTHR39426">
    <property type="entry name" value="HOMOLOGY TO DEATH-ON-CURING PROTEIN OF PHAGE P1"/>
    <property type="match status" value="1"/>
</dbReference>
<dbReference type="RefSeq" id="WP_301212393.1">
    <property type="nucleotide sequence ID" value="NZ_JAROCF010000001.1"/>
</dbReference>
<comment type="caution">
    <text evidence="2">The sequence shown here is derived from an EMBL/GenBank/DDBJ whole genome shotgun (WGS) entry which is preliminary data.</text>
</comment>
<evidence type="ECO:0000313" key="3">
    <source>
        <dbReference type="Proteomes" id="UP001174208"/>
    </source>
</evidence>
<keyword evidence="3" id="KW-1185">Reference proteome</keyword>
<dbReference type="EMBL" id="JAROCF010000001">
    <property type="protein sequence ID" value="MDN4615804.1"/>
    <property type="molecule type" value="Genomic_DNA"/>
</dbReference>
<name>A0ABT8KEE3_9MICO</name>
<sequence length="135" mass="14927">MTYRYLTQEEAHGVIRAVLGSEPVAVIRDPVLLDSALGRPAATVFGKDAYPDVYNKAAALLHSVLRNHPLLDGNKRTGWVLCVLFFDLNGYGERYDEQAMFDLIVAVAAGEREEVGDIARELARWFSPRPPAAGR</sequence>
<dbReference type="Pfam" id="PF02661">
    <property type="entry name" value="Fic"/>
    <property type="match status" value="1"/>
</dbReference>
<dbReference type="Proteomes" id="UP001174208">
    <property type="component" value="Unassembled WGS sequence"/>
</dbReference>
<dbReference type="NCBIfam" id="TIGR01550">
    <property type="entry name" value="DOC_P1"/>
    <property type="match status" value="1"/>
</dbReference>
<proteinExistence type="predicted"/>
<evidence type="ECO:0000259" key="1">
    <source>
        <dbReference type="PROSITE" id="PS51459"/>
    </source>
</evidence>
<dbReference type="Gene3D" id="1.20.120.1870">
    <property type="entry name" value="Fic/DOC protein, Fido domain"/>
    <property type="match status" value="1"/>
</dbReference>
<dbReference type="InterPro" id="IPR036597">
    <property type="entry name" value="Fido-like_dom_sf"/>
</dbReference>
<dbReference type="InterPro" id="IPR003812">
    <property type="entry name" value="Fido"/>
</dbReference>
<feature type="domain" description="Fido" evidence="1">
    <location>
        <begin position="3"/>
        <end position="128"/>
    </location>
</feature>
<dbReference type="PANTHER" id="PTHR39426:SF1">
    <property type="entry name" value="HOMOLOGY TO DEATH-ON-CURING PROTEIN OF PHAGE P1"/>
    <property type="match status" value="1"/>
</dbReference>
<evidence type="ECO:0000313" key="2">
    <source>
        <dbReference type="EMBL" id="MDN4615804.1"/>
    </source>
</evidence>
<dbReference type="InterPro" id="IPR053737">
    <property type="entry name" value="Type_II_TA_Toxin"/>
</dbReference>
<dbReference type="InterPro" id="IPR006440">
    <property type="entry name" value="Doc"/>
</dbReference>
<organism evidence="2 3">
    <name type="scientific">Leifsonia williamsii</name>
    <dbReference type="NCBI Taxonomy" id="3035919"/>
    <lineage>
        <taxon>Bacteria</taxon>
        <taxon>Bacillati</taxon>
        <taxon>Actinomycetota</taxon>
        <taxon>Actinomycetes</taxon>
        <taxon>Micrococcales</taxon>
        <taxon>Microbacteriaceae</taxon>
        <taxon>Leifsonia</taxon>
    </lineage>
</organism>
<protein>
    <submittedName>
        <fullName evidence="2">Type II toxin-antitoxin system death-on-curing family toxin</fullName>
    </submittedName>
</protein>
<accession>A0ABT8KEE3</accession>
<dbReference type="SUPFAM" id="SSF140931">
    <property type="entry name" value="Fic-like"/>
    <property type="match status" value="1"/>
</dbReference>